<accession>A0A645GEY4</accession>
<reference evidence="1" key="1">
    <citation type="submission" date="2019-08" db="EMBL/GenBank/DDBJ databases">
        <authorList>
            <person name="Kucharzyk K."/>
            <person name="Murdoch R.W."/>
            <person name="Higgins S."/>
            <person name="Loffler F."/>
        </authorList>
    </citation>
    <scope>NUCLEOTIDE SEQUENCE</scope>
</reference>
<proteinExistence type="predicted"/>
<sequence length="52" mass="5820">MHNLFTITYKAEMPRFNDACMNGPNPYLMKFMAVCAKEGVVLNCFSLTGSIV</sequence>
<organism evidence="1">
    <name type="scientific">bioreactor metagenome</name>
    <dbReference type="NCBI Taxonomy" id="1076179"/>
    <lineage>
        <taxon>unclassified sequences</taxon>
        <taxon>metagenomes</taxon>
        <taxon>ecological metagenomes</taxon>
    </lineage>
</organism>
<name>A0A645GEY4_9ZZZZ</name>
<protein>
    <submittedName>
        <fullName evidence="1">Uncharacterized protein</fullName>
    </submittedName>
</protein>
<evidence type="ECO:0000313" key="1">
    <source>
        <dbReference type="EMBL" id="MPN25477.1"/>
    </source>
</evidence>
<dbReference type="AlphaFoldDB" id="A0A645GEY4"/>
<comment type="caution">
    <text evidence="1">The sequence shown here is derived from an EMBL/GenBank/DDBJ whole genome shotgun (WGS) entry which is preliminary data.</text>
</comment>
<gene>
    <name evidence="1" type="ORF">SDC9_172886</name>
</gene>
<dbReference type="EMBL" id="VSSQ01074676">
    <property type="protein sequence ID" value="MPN25477.1"/>
    <property type="molecule type" value="Genomic_DNA"/>
</dbReference>